<evidence type="ECO:0000256" key="2">
    <source>
        <dbReference type="SAM" id="Phobius"/>
    </source>
</evidence>
<keyword evidence="5" id="KW-1185">Reference proteome</keyword>
<feature type="transmembrane region" description="Helical" evidence="2">
    <location>
        <begin position="312"/>
        <end position="343"/>
    </location>
</feature>
<keyword evidence="2" id="KW-1133">Transmembrane helix</keyword>
<dbReference type="EMBL" id="JABFED010000005">
    <property type="protein sequence ID" value="MBA1837788.1"/>
    <property type="molecule type" value="Genomic_DNA"/>
</dbReference>
<evidence type="ECO:0000313" key="4">
    <source>
        <dbReference type="EMBL" id="MBA1837788.1"/>
    </source>
</evidence>
<dbReference type="Pfam" id="PF26371">
    <property type="entry name" value="AftB_C"/>
    <property type="match status" value="1"/>
</dbReference>
<gene>
    <name evidence="4" type="ORF">HMA55_07765</name>
</gene>
<proteinExistence type="predicted"/>
<feature type="domain" description="Terminal beta-(1-&gt;2)-arabinofuranosyltransferase C-terminal" evidence="3">
    <location>
        <begin position="396"/>
        <end position="573"/>
    </location>
</feature>
<dbReference type="RefSeq" id="WP_181192483.1">
    <property type="nucleotide sequence ID" value="NZ_JABFED010000005.1"/>
</dbReference>
<feature type="transmembrane region" description="Helical" evidence="2">
    <location>
        <begin position="138"/>
        <end position="156"/>
    </location>
</feature>
<feature type="transmembrane region" description="Helical" evidence="2">
    <location>
        <begin position="203"/>
        <end position="220"/>
    </location>
</feature>
<feature type="transmembrane region" description="Helical" evidence="2">
    <location>
        <begin position="255"/>
        <end position="274"/>
    </location>
</feature>
<protein>
    <recommendedName>
        <fullName evidence="3">Terminal beta-(1-&gt;2)-arabinofuranosyltransferase C-terminal domain-containing protein</fullName>
    </recommendedName>
</protein>
<dbReference type="AlphaFoldDB" id="A0A7V9A249"/>
<accession>A0A7V9A249</accession>
<organism evidence="4 5">
    <name type="scientific">Corynebacterium wankanglinii</name>
    <dbReference type="NCBI Taxonomy" id="2735136"/>
    <lineage>
        <taxon>Bacteria</taxon>
        <taxon>Bacillati</taxon>
        <taxon>Actinomycetota</taxon>
        <taxon>Actinomycetes</taxon>
        <taxon>Mycobacteriales</taxon>
        <taxon>Corynebacteriaceae</taxon>
        <taxon>Corynebacterium</taxon>
    </lineage>
</organism>
<feature type="transmembrane region" description="Helical" evidence="2">
    <location>
        <begin position="107"/>
        <end position="126"/>
    </location>
</feature>
<dbReference type="InterPro" id="IPR058983">
    <property type="entry name" value="AftB_C"/>
</dbReference>
<evidence type="ECO:0000313" key="5">
    <source>
        <dbReference type="Proteomes" id="UP000577408"/>
    </source>
</evidence>
<sequence>MTKHARLSALVAAAIAGVFAFWGGWARRWMSDDGLIVLRTVRNLLAGNGPVFNAGERVEANTSTLWQYLITAFGWLTGARLEDVAMWLALIFTVAAAAVATYATGRFWGKVGPVIPLGIVIYLALPPARDFATSGLEWGLSLLWIAVWWAALVAWASPLRRRAPQAGYFLAFWCGLSWLVRPELALYGGVTGILLLAYSPRKAAGILAAALPVPAAYQLFRMGYYGLLTPHTAVAKSASDSEWVRGFEYFWDFVGYYWLWLPVMAAAALVGWMLRGTGGRRLAIVLVVAGCSLVHVLYVLRVGGDFMHGRMWLLPLFALLLPAMAVPYTRIGAAIATAVVVWACVTVVRAHPIDWEAYQTGEKELGIVDEREFWTLAVGRELTDPPRYAEDFLGSKLMQNWQEAVSDGAEADAAQLNLAYVSADPEIYRWFYRDREERETDLSDLPMTAYLINLGMTSMNAPLSVRVLDTVGLATPIAARMPRDPDGRVGHDKQLDPAWQAADTDTYLDGLPQFISTLRAKQARAALRSPEISELLATSREPMSWDRFWANVRYSLTDGRTLQLSPDPGVYIDAETRRAIRRGEDPGLEGPRIAWPVEAGSGK</sequence>
<reference evidence="4 5" key="1">
    <citation type="submission" date="2020-05" db="EMBL/GenBank/DDBJ databases">
        <title>Descriptions of Corynebacterium xxxx sp. nov., Corynebacterium yyyy sp. nov. and Corynebacterium zzzz sp. nov.</title>
        <authorList>
            <person name="Zhang G."/>
        </authorList>
    </citation>
    <scope>NUCLEOTIDE SEQUENCE [LARGE SCALE GENOMIC DNA]</scope>
    <source>
        <strain evidence="5">zg-913</strain>
    </source>
</reference>
<evidence type="ECO:0000256" key="1">
    <source>
        <dbReference type="SAM" id="MobiDB-lite"/>
    </source>
</evidence>
<keyword evidence="2" id="KW-0472">Membrane</keyword>
<evidence type="ECO:0000259" key="3">
    <source>
        <dbReference type="Pfam" id="PF26371"/>
    </source>
</evidence>
<feature type="transmembrane region" description="Helical" evidence="2">
    <location>
        <begin position="280"/>
        <end position="300"/>
    </location>
</feature>
<dbReference type="Proteomes" id="UP000577408">
    <property type="component" value="Unassembled WGS sequence"/>
</dbReference>
<keyword evidence="2" id="KW-0812">Transmembrane</keyword>
<feature type="region of interest" description="Disordered" evidence="1">
    <location>
        <begin position="583"/>
        <end position="603"/>
    </location>
</feature>
<comment type="caution">
    <text evidence="4">The sequence shown here is derived from an EMBL/GenBank/DDBJ whole genome shotgun (WGS) entry which is preliminary data.</text>
</comment>
<feature type="transmembrane region" description="Helical" evidence="2">
    <location>
        <begin position="84"/>
        <end position="102"/>
    </location>
</feature>
<name>A0A7V9A249_9CORY</name>